<sequence length="260" mass="29320">MQFLMRLVYPLLLRDKLTWRLKRFFPIRQEKNISLHFNPNIKLDLTKNDIGHQSIIYNGFYELPLTKAILKLSQKGGTLIDVGANYGYFSVLWVGSNPSNTAIAFEASPLNIKPLINNIEKNGFANRVTIEPFALGEKIGNLSFSLGNKYGQTGWGGFAFGQSEDSIQVEVTTIDKYVDEKGLSEISVLKIDVEGADTWVIKGASKLIQERRVKHIFYEENIVRMIALGIKPNEAKDLLIDSGYVVDKISEGEYHAYLRG</sequence>
<protein>
    <recommendedName>
        <fullName evidence="1">Methyltransferase FkbM domain-containing protein</fullName>
    </recommendedName>
</protein>
<evidence type="ECO:0000313" key="2">
    <source>
        <dbReference type="EMBL" id="GAA4458851.1"/>
    </source>
</evidence>
<organism evidence="2 3">
    <name type="scientific">Nibrella saemangeumensis</name>
    <dbReference type="NCBI Taxonomy" id="1084526"/>
    <lineage>
        <taxon>Bacteria</taxon>
        <taxon>Pseudomonadati</taxon>
        <taxon>Bacteroidota</taxon>
        <taxon>Cytophagia</taxon>
        <taxon>Cytophagales</taxon>
        <taxon>Spirosomataceae</taxon>
        <taxon>Nibrella</taxon>
    </lineage>
</organism>
<proteinExistence type="predicted"/>
<dbReference type="SUPFAM" id="SSF53335">
    <property type="entry name" value="S-adenosyl-L-methionine-dependent methyltransferases"/>
    <property type="match status" value="1"/>
</dbReference>
<keyword evidence="3" id="KW-1185">Reference proteome</keyword>
<dbReference type="RefSeq" id="WP_345244848.1">
    <property type="nucleotide sequence ID" value="NZ_BAABHD010000030.1"/>
</dbReference>
<dbReference type="InterPro" id="IPR006342">
    <property type="entry name" value="FkbM_mtfrase"/>
</dbReference>
<dbReference type="PANTHER" id="PTHR34203">
    <property type="entry name" value="METHYLTRANSFERASE, FKBM FAMILY PROTEIN"/>
    <property type="match status" value="1"/>
</dbReference>
<dbReference type="Gene3D" id="3.40.50.150">
    <property type="entry name" value="Vaccinia Virus protein VP39"/>
    <property type="match status" value="1"/>
</dbReference>
<dbReference type="Proteomes" id="UP001501175">
    <property type="component" value="Unassembled WGS sequence"/>
</dbReference>
<dbReference type="NCBIfam" id="TIGR01444">
    <property type="entry name" value="fkbM_fam"/>
    <property type="match status" value="1"/>
</dbReference>
<dbReference type="InterPro" id="IPR052514">
    <property type="entry name" value="SAM-dependent_MTase"/>
</dbReference>
<dbReference type="Pfam" id="PF05050">
    <property type="entry name" value="Methyltransf_21"/>
    <property type="match status" value="1"/>
</dbReference>
<reference evidence="3" key="1">
    <citation type="journal article" date="2019" name="Int. J. Syst. Evol. Microbiol.">
        <title>The Global Catalogue of Microorganisms (GCM) 10K type strain sequencing project: providing services to taxonomists for standard genome sequencing and annotation.</title>
        <authorList>
            <consortium name="The Broad Institute Genomics Platform"/>
            <consortium name="The Broad Institute Genome Sequencing Center for Infectious Disease"/>
            <person name="Wu L."/>
            <person name="Ma J."/>
        </authorList>
    </citation>
    <scope>NUCLEOTIDE SEQUENCE [LARGE SCALE GENOMIC DNA]</scope>
    <source>
        <strain evidence="3">JCM 17927</strain>
    </source>
</reference>
<gene>
    <name evidence="2" type="ORF">GCM10023189_31760</name>
</gene>
<accession>A0ABP8N2N5</accession>
<feature type="domain" description="Methyltransferase FkbM" evidence="1">
    <location>
        <begin position="81"/>
        <end position="220"/>
    </location>
</feature>
<name>A0ABP8N2N5_9BACT</name>
<dbReference type="InterPro" id="IPR029063">
    <property type="entry name" value="SAM-dependent_MTases_sf"/>
</dbReference>
<evidence type="ECO:0000313" key="3">
    <source>
        <dbReference type="Proteomes" id="UP001501175"/>
    </source>
</evidence>
<dbReference type="EMBL" id="BAABHD010000030">
    <property type="protein sequence ID" value="GAA4458851.1"/>
    <property type="molecule type" value="Genomic_DNA"/>
</dbReference>
<dbReference type="PANTHER" id="PTHR34203:SF15">
    <property type="entry name" value="SLL1173 PROTEIN"/>
    <property type="match status" value="1"/>
</dbReference>
<comment type="caution">
    <text evidence="2">The sequence shown here is derived from an EMBL/GenBank/DDBJ whole genome shotgun (WGS) entry which is preliminary data.</text>
</comment>
<evidence type="ECO:0000259" key="1">
    <source>
        <dbReference type="Pfam" id="PF05050"/>
    </source>
</evidence>